<feature type="signal peptide" evidence="1">
    <location>
        <begin position="1"/>
        <end position="21"/>
    </location>
</feature>
<dbReference type="PANTHER" id="PTHR36302:SF1">
    <property type="entry name" value="COPPER CHAPERONE PCU(A)C"/>
    <property type="match status" value="1"/>
</dbReference>
<dbReference type="Proteomes" id="UP001596379">
    <property type="component" value="Unassembled WGS sequence"/>
</dbReference>
<reference evidence="3" key="1">
    <citation type="journal article" date="2019" name="Int. J. Syst. Evol. Microbiol.">
        <title>The Global Catalogue of Microorganisms (GCM) 10K type strain sequencing project: providing services to taxonomists for standard genome sequencing and annotation.</title>
        <authorList>
            <consortium name="The Broad Institute Genomics Platform"/>
            <consortium name="The Broad Institute Genome Sequencing Center for Infectious Disease"/>
            <person name="Wu L."/>
            <person name="Ma J."/>
        </authorList>
    </citation>
    <scope>NUCLEOTIDE SEQUENCE [LARGE SCALE GENOMIC DNA]</scope>
    <source>
        <strain evidence="3">CCUG 36956</strain>
    </source>
</reference>
<dbReference type="EMBL" id="JBHTCC010000001">
    <property type="protein sequence ID" value="MFC7298558.1"/>
    <property type="molecule type" value="Genomic_DNA"/>
</dbReference>
<name>A0ABW2J638_9BURK</name>
<dbReference type="PANTHER" id="PTHR36302">
    <property type="entry name" value="BLR7088 PROTEIN"/>
    <property type="match status" value="1"/>
</dbReference>
<accession>A0ABW2J638</accession>
<dbReference type="InterPro" id="IPR058248">
    <property type="entry name" value="Lxx211020-like"/>
</dbReference>
<evidence type="ECO:0000313" key="2">
    <source>
        <dbReference type="EMBL" id="MFC7298558.1"/>
    </source>
</evidence>
<gene>
    <name evidence="2" type="ORF">ACFQO0_08925</name>
</gene>
<dbReference type="InterPro" id="IPR036182">
    <property type="entry name" value="PCuAC_sf"/>
</dbReference>
<protein>
    <submittedName>
        <fullName evidence="2">Copper chaperone PCu(A)C</fullName>
    </submittedName>
</protein>
<organism evidence="2 3">
    <name type="scientific">Herminiimonas aquatilis</name>
    <dbReference type="NCBI Taxonomy" id="345342"/>
    <lineage>
        <taxon>Bacteria</taxon>
        <taxon>Pseudomonadati</taxon>
        <taxon>Pseudomonadota</taxon>
        <taxon>Betaproteobacteria</taxon>
        <taxon>Burkholderiales</taxon>
        <taxon>Oxalobacteraceae</taxon>
        <taxon>Herminiimonas</taxon>
    </lineage>
</organism>
<dbReference type="InterPro" id="IPR007410">
    <property type="entry name" value="LpqE-like"/>
</dbReference>
<comment type="caution">
    <text evidence="2">The sequence shown here is derived from an EMBL/GenBank/DDBJ whole genome shotgun (WGS) entry which is preliminary data.</text>
</comment>
<dbReference type="SUPFAM" id="SSF110087">
    <property type="entry name" value="DR1885-like metal-binding protein"/>
    <property type="match status" value="1"/>
</dbReference>
<keyword evidence="3" id="KW-1185">Reference proteome</keyword>
<dbReference type="Gene3D" id="2.60.40.1890">
    <property type="entry name" value="PCu(A)C copper chaperone"/>
    <property type="match status" value="1"/>
</dbReference>
<sequence>MKLSSLSLISVGLLISGAALAHEYRAGDIHIDHPYARTTVPGQTSGGAYLTLENKGKQADALISAQSPAAQSVEIHTMSMTADHVMRMREVSSIELKPQEKIVMQPSDGYHIMLLGLKKPLKAGDKLPLTLTFKKAGKVETSIFVEENNVKNTDLKQEEHHHH</sequence>
<evidence type="ECO:0000313" key="3">
    <source>
        <dbReference type="Proteomes" id="UP001596379"/>
    </source>
</evidence>
<keyword evidence="1" id="KW-0732">Signal</keyword>
<dbReference type="Pfam" id="PF04314">
    <property type="entry name" value="PCuAC"/>
    <property type="match status" value="1"/>
</dbReference>
<feature type="chain" id="PRO_5045654031" evidence="1">
    <location>
        <begin position="22"/>
        <end position="163"/>
    </location>
</feature>
<dbReference type="RefSeq" id="WP_382233787.1">
    <property type="nucleotide sequence ID" value="NZ_JBHTCC010000001.1"/>
</dbReference>
<proteinExistence type="predicted"/>
<evidence type="ECO:0000256" key="1">
    <source>
        <dbReference type="SAM" id="SignalP"/>
    </source>
</evidence>